<dbReference type="AlphaFoldDB" id="A0A2P2NYM2"/>
<organism evidence="1">
    <name type="scientific">Rhizophora mucronata</name>
    <name type="common">Asiatic mangrove</name>
    <dbReference type="NCBI Taxonomy" id="61149"/>
    <lineage>
        <taxon>Eukaryota</taxon>
        <taxon>Viridiplantae</taxon>
        <taxon>Streptophyta</taxon>
        <taxon>Embryophyta</taxon>
        <taxon>Tracheophyta</taxon>
        <taxon>Spermatophyta</taxon>
        <taxon>Magnoliopsida</taxon>
        <taxon>eudicotyledons</taxon>
        <taxon>Gunneridae</taxon>
        <taxon>Pentapetalae</taxon>
        <taxon>rosids</taxon>
        <taxon>fabids</taxon>
        <taxon>Malpighiales</taxon>
        <taxon>Rhizophoraceae</taxon>
        <taxon>Rhizophora</taxon>
    </lineage>
</organism>
<evidence type="ECO:0000313" key="1">
    <source>
        <dbReference type="EMBL" id="MBX47564.1"/>
    </source>
</evidence>
<name>A0A2P2NYM2_RHIMU</name>
<reference evidence="1" key="1">
    <citation type="submission" date="2018-02" db="EMBL/GenBank/DDBJ databases">
        <title>Rhizophora mucronata_Transcriptome.</title>
        <authorList>
            <person name="Meera S.P."/>
            <person name="Sreeshan A."/>
            <person name="Augustine A."/>
        </authorList>
    </citation>
    <scope>NUCLEOTIDE SEQUENCE</scope>
    <source>
        <tissue evidence="1">Leaf</tissue>
    </source>
</reference>
<sequence length="34" mass="3827">MNIFSSILSASETVMSQNHLLLHNNSSFLFFLSP</sequence>
<dbReference type="EMBL" id="GGEC01067080">
    <property type="protein sequence ID" value="MBX47564.1"/>
    <property type="molecule type" value="Transcribed_RNA"/>
</dbReference>
<protein>
    <submittedName>
        <fullName evidence="1">Uncharacterized protein</fullName>
    </submittedName>
</protein>
<accession>A0A2P2NYM2</accession>
<proteinExistence type="predicted"/>